<evidence type="ECO:0000256" key="1">
    <source>
        <dbReference type="SAM" id="Phobius"/>
    </source>
</evidence>
<evidence type="ECO:0000313" key="2">
    <source>
        <dbReference type="EMBL" id="QFU83697.1"/>
    </source>
</evidence>
<keyword evidence="1" id="KW-0472">Membrane</keyword>
<dbReference type="OrthoDB" id="205664at2157"/>
<dbReference type="GeneID" id="42302315"/>
<accession>A0A5P9P6X3</accession>
<proteinExistence type="predicted"/>
<keyword evidence="3" id="KW-1185">Reference proteome</keyword>
<gene>
    <name evidence="2" type="ORF">GCU68_14685</name>
</gene>
<protein>
    <submittedName>
        <fullName evidence="2">Multidrug transporter</fullName>
    </submittedName>
</protein>
<dbReference type="Proteomes" id="UP000326170">
    <property type="component" value="Chromosome"/>
</dbReference>
<organism evidence="2 3">
    <name type="scientific">Natronorubrum aibiense</name>
    <dbReference type="NCBI Taxonomy" id="348826"/>
    <lineage>
        <taxon>Archaea</taxon>
        <taxon>Methanobacteriati</taxon>
        <taxon>Methanobacteriota</taxon>
        <taxon>Stenosarchaea group</taxon>
        <taxon>Halobacteria</taxon>
        <taxon>Halobacteriales</taxon>
        <taxon>Natrialbaceae</taxon>
        <taxon>Natronorubrum</taxon>
    </lineage>
</organism>
<reference evidence="2 3" key="1">
    <citation type="journal article" date="2007" name="Int. J. Syst. Evol. Microbiol.">
        <title>Natronorubrum sulfidifaciens sp. nov., an extremely haloalkaliphilic archaeon isolated from Aiding salt lake in Xin-Jiang, China.</title>
        <authorList>
            <person name="Cui H.L."/>
            <person name="Tohty D."/>
            <person name="Liu H.C."/>
            <person name="Liu S.J."/>
            <person name="Oren A."/>
            <person name="Zhou P.J."/>
        </authorList>
    </citation>
    <scope>NUCLEOTIDE SEQUENCE [LARGE SCALE GENOMIC DNA]</scope>
    <source>
        <strain evidence="2 3">7-3</strain>
    </source>
</reference>
<dbReference type="RefSeq" id="WP_152942831.1">
    <property type="nucleotide sequence ID" value="NZ_CP045488.1"/>
</dbReference>
<keyword evidence="1" id="KW-0812">Transmembrane</keyword>
<feature type="transmembrane region" description="Helical" evidence="1">
    <location>
        <begin position="12"/>
        <end position="32"/>
    </location>
</feature>
<evidence type="ECO:0000313" key="3">
    <source>
        <dbReference type="Proteomes" id="UP000326170"/>
    </source>
</evidence>
<feature type="transmembrane region" description="Helical" evidence="1">
    <location>
        <begin position="38"/>
        <end position="61"/>
    </location>
</feature>
<dbReference type="AlphaFoldDB" id="A0A5P9P6X3"/>
<sequence>MASGYTDQSAVVTAFGLLIAIVAVVGTQVFGWEWGGGQLVPTLIGVVVAGIAILVVFRGFLRYSNN</sequence>
<dbReference type="KEGG" id="nas:GCU68_14685"/>
<dbReference type="EMBL" id="CP045488">
    <property type="protein sequence ID" value="QFU83697.1"/>
    <property type="molecule type" value="Genomic_DNA"/>
</dbReference>
<name>A0A5P9P6X3_9EURY</name>
<keyword evidence="1" id="KW-1133">Transmembrane helix</keyword>